<dbReference type="Proteomes" id="UP000823989">
    <property type="component" value="Unassembled WGS sequence"/>
</dbReference>
<evidence type="ECO:0000259" key="1">
    <source>
        <dbReference type="Pfam" id="PF03447"/>
    </source>
</evidence>
<feature type="domain" description="Oxidoreductase DRL-like catalytic" evidence="2">
    <location>
        <begin position="160"/>
        <end position="321"/>
    </location>
</feature>
<protein>
    <submittedName>
        <fullName evidence="3">NAD(P)-dependent oxidoreductase</fullName>
    </submittedName>
</protein>
<dbReference type="PANTHER" id="PTHR37850">
    <property type="entry name" value="STRU PROTEIN"/>
    <property type="match status" value="1"/>
</dbReference>
<dbReference type="GO" id="GO:0016491">
    <property type="term" value="F:oxidoreductase activity"/>
    <property type="evidence" value="ECO:0007669"/>
    <property type="project" value="InterPro"/>
</dbReference>
<dbReference type="GO" id="GO:0050661">
    <property type="term" value="F:NADP binding"/>
    <property type="evidence" value="ECO:0007669"/>
    <property type="project" value="InterPro"/>
</dbReference>
<evidence type="ECO:0000313" key="3">
    <source>
        <dbReference type="EMBL" id="HIW13310.1"/>
    </source>
</evidence>
<feature type="domain" description="Aspartate/homoserine dehydrogenase NAD-binding" evidence="1">
    <location>
        <begin position="24"/>
        <end position="153"/>
    </location>
</feature>
<reference evidence="3" key="1">
    <citation type="journal article" date="2021" name="PeerJ">
        <title>Extensive microbial diversity within the chicken gut microbiome revealed by metagenomics and culture.</title>
        <authorList>
            <person name="Gilroy R."/>
            <person name="Ravi A."/>
            <person name="Getino M."/>
            <person name="Pursley I."/>
            <person name="Horton D.L."/>
            <person name="Alikhan N.F."/>
            <person name="Baker D."/>
            <person name="Gharbi K."/>
            <person name="Hall N."/>
            <person name="Watson M."/>
            <person name="Adriaenssens E.M."/>
            <person name="Foster-Nyarko E."/>
            <person name="Jarju S."/>
            <person name="Secka A."/>
            <person name="Antonio M."/>
            <person name="Oren A."/>
            <person name="Chaudhuri R.R."/>
            <person name="La Ragione R."/>
            <person name="Hildebrand F."/>
            <person name="Pallen M.J."/>
        </authorList>
    </citation>
    <scope>NUCLEOTIDE SEQUENCE</scope>
    <source>
        <strain evidence="3">ChiHjej13B12-752</strain>
    </source>
</reference>
<comment type="caution">
    <text evidence="3">The sequence shown here is derived from an EMBL/GenBank/DDBJ whole genome shotgun (WGS) entry which is preliminary data.</text>
</comment>
<dbReference type="Pfam" id="PF03447">
    <property type="entry name" value="NAD_binding_3"/>
    <property type="match status" value="1"/>
</dbReference>
<name>A0A9D1U0Z7_9STAP</name>
<dbReference type="Pfam" id="PF21135">
    <property type="entry name" value="DRL_cat"/>
    <property type="match status" value="1"/>
</dbReference>
<organism evidence="3 4">
    <name type="scientific">Candidatus Salinicoccus stercoripullorum</name>
    <dbReference type="NCBI Taxonomy" id="2838756"/>
    <lineage>
        <taxon>Bacteria</taxon>
        <taxon>Bacillati</taxon>
        <taxon>Bacillota</taxon>
        <taxon>Bacilli</taxon>
        <taxon>Bacillales</taxon>
        <taxon>Staphylococcaceae</taxon>
        <taxon>Salinicoccus</taxon>
    </lineage>
</organism>
<accession>A0A9D1U0Z7</accession>
<dbReference type="CDD" id="cd11616">
    <property type="entry name" value="SAF_DH_OX_like"/>
    <property type="match status" value="1"/>
</dbReference>
<proteinExistence type="predicted"/>
<dbReference type="InterPro" id="IPR005106">
    <property type="entry name" value="Asp/hSer_DH_NAD-bd"/>
</dbReference>
<dbReference type="Gene3D" id="3.40.50.720">
    <property type="entry name" value="NAD(P)-binding Rossmann-like Domain"/>
    <property type="match status" value="1"/>
</dbReference>
<dbReference type="PANTHER" id="PTHR37850:SF2">
    <property type="entry name" value="SAF DOMAIN PROTEIN"/>
    <property type="match status" value="1"/>
</dbReference>
<dbReference type="AlphaFoldDB" id="A0A9D1U0Z7"/>
<reference evidence="3" key="2">
    <citation type="submission" date="2021-04" db="EMBL/GenBank/DDBJ databases">
        <authorList>
            <person name="Gilroy R."/>
        </authorList>
    </citation>
    <scope>NUCLEOTIDE SEQUENCE</scope>
    <source>
        <strain evidence="3">ChiHjej13B12-752</strain>
    </source>
</reference>
<sequence>MLGINRELEKLEKSGRQIKVGLVGAGQMGRGMISQITSMNGMKVVATSDIQIDNVTRAYELAGVPSEEVMIADDLREAEEAVKVNKSVAMTDSDLLCQVDGIDVIVDATGVPEVGASVAIGAIENKKHIVMLNVEADITVGVYLNSLAEEQGVVYTGSAGDEPGAIMELYDFADALGFEVVGLGKGKNNPLNLDANPESVAEAARKKKSNPKMIASFQDGTKTMVEMNAVANATGFLPDQPGMHGFKAGVKELPDIFRLESEGGQVRNHKIVDFVQGIAPGVFAIISSEKEEVNEEMKYLSMGEGPNYVLYRPYHLTSLETPLSVAKAYLHNTPTIAPYKGMIAETATVAKVDLKAGDSLDTIGGYTIYGRIYDYEEAKSMNALPIGLVSNKLVLKNDVKKGDVITYSDVDHDDSSLIWNLRKKQDEMLER</sequence>
<dbReference type="InterPro" id="IPR036291">
    <property type="entry name" value="NAD(P)-bd_dom_sf"/>
</dbReference>
<evidence type="ECO:0000259" key="2">
    <source>
        <dbReference type="Pfam" id="PF21135"/>
    </source>
</evidence>
<evidence type="ECO:0000313" key="4">
    <source>
        <dbReference type="Proteomes" id="UP000823989"/>
    </source>
</evidence>
<dbReference type="EMBL" id="DXHR01000031">
    <property type="protein sequence ID" value="HIW13310.1"/>
    <property type="molecule type" value="Genomic_DNA"/>
</dbReference>
<dbReference type="SUPFAM" id="SSF51735">
    <property type="entry name" value="NAD(P)-binding Rossmann-fold domains"/>
    <property type="match status" value="1"/>
</dbReference>
<dbReference type="InterPro" id="IPR048423">
    <property type="entry name" value="DRL_cat"/>
</dbReference>
<gene>
    <name evidence="3" type="ORF">H9891_09190</name>
</gene>